<feature type="binding site" evidence="12">
    <location>
        <position position="58"/>
    </location>
    <ligand>
        <name>substrate</name>
    </ligand>
</feature>
<comment type="function">
    <text evidence="12">Catalyzes the specific phosphorylation of the 3-hydroxyl group of shikimic acid using ATP as a cosubstrate.</text>
</comment>
<reference evidence="13 14" key="1">
    <citation type="submission" date="2014-05" db="EMBL/GenBank/DDBJ databases">
        <title>ATOL: Assembling a taxonomically balanced genome-scale reconstruction of the evolutionary history of the Enterobacteriaceae.</title>
        <authorList>
            <person name="Plunkett G.III."/>
            <person name="Neeno-Eckwall E.C."/>
            <person name="Glasner J.D."/>
            <person name="Perna N.T."/>
        </authorList>
    </citation>
    <scope>NUCLEOTIDE SEQUENCE [LARGE SCALE GENOMIC DNA]</scope>
    <source>
        <strain evidence="13 14">ATCC 33852</strain>
    </source>
</reference>
<dbReference type="GO" id="GO:0009073">
    <property type="term" value="P:aromatic amino acid family biosynthetic process"/>
    <property type="evidence" value="ECO:0007669"/>
    <property type="project" value="UniProtKB-KW"/>
</dbReference>
<gene>
    <name evidence="12" type="primary">aroL</name>
    <name evidence="13" type="ORF">GEAM_2793</name>
</gene>
<dbReference type="InterPro" id="IPR000623">
    <property type="entry name" value="Shikimate_kinase/TSH1"/>
</dbReference>
<evidence type="ECO:0000256" key="7">
    <source>
        <dbReference type="ARBA" id="ARBA00022777"/>
    </source>
</evidence>
<dbReference type="EMBL" id="JMPJ01000064">
    <property type="protein sequence ID" value="KFC79641.1"/>
    <property type="molecule type" value="Genomic_DNA"/>
</dbReference>
<dbReference type="GO" id="GO:0004765">
    <property type="term" value="F:shikimate kinase activity"/>
    <property type="evidence" value="ECO:0007669"/>
    <property type="project" value="UniProtKB-UniRule"/>
</dbReference>
<comment type="pathway">
    <text evidence="1 12">Metabolic intermediate biosynthesis; chorismate biosynthesis; chorismate from D-erythrose 4-phosphate and phosphoenolpyruvate: step 5/7.</text>
</comment>
<evidence type="ECO:0000256" key="5">
    <source>
        <dbReference type="ARBA" id="ARBA00022723"/>
    </source>
</evidence>
<proteinExistence type="inferred from homology"/>
<dbReference type="eggNOG" id="COG0703">
    <property type="taxonomic scope" value="Bacteria"/>
</dbReference>
<dbReference type="InterPro" id="IPR031322">
    <property type="entry name" value="Shikimate/glucono_kinase"/>
</dbReference>
<evidence type="ECO:0000256" key="9">
    <source>
        <dbReference type="ARBA" id="ARBA00022842"/>
    </source>
</evidence>
<dbReference type="Gene3D" id="3.40.50.300">
    <property type="entry name" value="P-loop containing nucleotide triphosphate hydrolases"/>
    <property type="match status" value="1"/>
</dbReference>
<dbReference type="AlphaFoldDB" id="A0A085G7E6"/>
<feature type="binding site" evidence="12">
    <location>
        <position position="120"/>
    </location>
    <ligand>
        <name>ATP</name>
        <dbReference type="ChEBI" id="CHEBI:30616"/>
    </ligand>
</feature>
<dbReference type="HAMAP" id="MF_00109">
    <property type="entry name" value="Shikimate_kinase"/>
    <property type="match status" value="1"/>
</dbReference>
<dbReference type="GO" id="GO:0005829">
    <property type="term" value="C:cytosol"/>
    <property type="evidence" value="ECO:0007669"/>
    <property type="project" value="TreeGrafter"/>
</dbReference>
<dbReference type="PANTHER" id="PTHR21087:SF21">
    <property type="entry name" value="SHIKIMATE KINASE 2"/>
    <property type="match status" value="1"/>
</dbReference>
<feature type="binding site" evidence="12">
    <location>
        <position position="155"/>
    </location>
    <ligand>
        <name>ATP</name>
        <dbReference type="ChEBI" id="CHEBI:30616"/>
    </ligand>
</feature>
<dbReference type="Pfam" id="PF01202">
    <property type="entry name" value="SKI"/>
    <property type="match status" value="1"/>
</dbReference>
<dbReference type="UniPathway" id="UPA00053">
    <property type="reaction ID" value="UER00088"/>
</dbReference>
<dbReference type="NCBIfam" id="NF002988">
    <property type="entry name" value="PRK03731.1"/>
    <property type="match status" value="1"/>
</dbReference>
<evidence type="ECO:0000256" key="12">
    <source>
        <dbReference type="HAMAP-Rule" id="MF_01269"/>
    </source>
</evidence>
<dbReference type="HAMAP" id="MF_01269">
    <property type="entry name" value="Shikimate_kinase_2"/>
    <property type="match status" value="1"/>
</dbReference>
<dbReference type="GO" id="GO:0008652">
    <property type="term" value="P:amino acid biosynthetic process"/>
    <property type="evidence" value="ECO:0007669"/>
    <property type="project" value="UniProtKB-KW"/>
</dbReference>
<comment type="caution">
    <text evidence="13">The sequence shown here is derived from an EMBL/GenBank/DDBJ whole genome shotgun (WGS) entry which is preliminary data.</text>
</comment>
<comment type="subunit">
    <text evidence="12">Monomer.</text>
</comment>
<accession>A0A085G7E6</accession>
<keyword evidence="5 12" id="KW-0479">Metal-binding</keyword>
<dbReference type="RefSeq" id="WP_034792489.1">
    <property type="nucleotide sequence ID" value="NZ_JMPJ01000064.1"/>
</dbReference>
<dbReference type="GO" id="GO:0000287">
    <property type="term" value="F:magnesium ion binding"/>
    <property type="evidence" value="ECO:0007669"/>
    <property type="project" value="UniProtKB-UniRule"/>
</dbReference>
<keyword evidence="14" id="KW-1185">Reference proteome</keyword>
<evidence type="ECO:0000256" key="10">
    <source>
        <dbReference type="ARBA" id="ARBA00023141"/>
    </source>
</evidence>
<dbReference type="STRING" id="910964.GEAM_2793"/>
<evidence type="ECO:0000256" key="3">
    <source>
        <dbReference type="ARBA" id="ARBA00022605"/>
    </source>
</evidence>
<sequence length="174" mass="18800">MTQPIFMIGARGAGKTTVGSALAQALGFKFVDTDSYLLQTSKLSVAEIVEREGWEGFRRRETQALESTSAPQTVVATGGGIVLAAENRAFMRRTGTVIYLRSPAATLAQRLEESPLEDQRPTLTGKPITEEMLQVLNERENLYQEAAHIVIDGTQDPASIVDAILDALAAPVAR</sequence>
<keyword evidence="7 12" id="KW-0418">Kinase</keyword>
<evidence type="ECO:0000313" key="14">
    <source>
        <dbReference type="Proteomes" id="UP000028640"/>
    </source>
</evidence>
<keyword evidence="4 12" id="KW-0808">Transferase</keyword>
<dbReference type="CDD" id="cd00464">
    <property type="entry name" value="SK"/>
    <property type="match status" value="1"/>
</dbReference>
<feature type="binding site" evidence="12">
    <location>
        <position position="34"/>
    </location>
    <ligand>
        <name>substrate</name>
    </ligand>
</feature>
<organism evidence="13 14">
    <name type="scientific">Ewingella americana (strain ATCC 33852 / DSM 4580 / CCUG 14506 / JCM 5911 / LMG 7869 / NCTC 12157 / CDC 1468-78)</name>
    <dbReference type="NCBI Taxonomy" id="910964"/>
    <lineage>
        <taxon>Bacteria</taxon>
        <taxon>Pseudomonadati</taxon>
        <taxon>Pseudomonadota</taxon>
        <taxon>Gammaproteobacteria</taxon>
        <taxon>Enterobacterales</taxon>
        <taxon>Yersiniaceae</taxon>
        <taxon>Ewingella</taxon>
    </lineage>
</organism>
<name>A0A085G7E6_EWIA3</name>
<dbReference type="Proteomes" id="UP000028640">
    <property type="component" value="Unassembled WGS sequence"/>
</dbReference>
<keyword evidence="9 12" id="KW-0460">Magnesium</keyword>
<feature type="binding site" evidence="12">
    <location>
        <begin position="12"/>
        <end position="17"/>
    </location>
    <ligand>
        <name>ATP</name>
        <dbReference type="ChEBI" id="CHEBI:30616"/>
    </ligand>
</feature>
<keyword evidence="3 12" id="KW-0028">Amino-acid biosynthesis</keyword>
<dbReference type="GO" id="GO:0009423">
    <property type="term" value="P:chorismate biosynthetic process"/>
    <property type="evidence" value="ECO:0007669"/>
    <property type="project" value="UniProtKB-UniRule"/>
</dbReference>
<keyword evidence="10 12" id="KW-0057">Aromatic amino acid biosynthesis</keyword>
<feature type="binding site" evidence="12">
    <location>
        <position position="16"/>
    </location>
    <ligand>
        <name>Mg(2+)</name>
        <dbReference type="ChEBI" id="CHEBI:18420"/>
    </ligand>
</feature>
<dbReference type="OrthoDB" id="9800332at2"/>
<evidence type="ECO:0000256" key="11">
    <source>
        <dbReference type="ARBA" id="ARBA00048567"/>
    </source>
</evidence>
<feature type="binding site" evidence="12">
    <location>
        <position position="79"/>
    </location>
    <ligand>
        <name>substrate</name>
    </ligand>
</feature>
<evidence type="ECO:0000256" key="4">
    <source>
        <dbReference type="ARBA" id="ARBA00022679"/>
    </source>
</evidence>
<protein>
    <recommendedName>
        <fullName evidence="12">Shikimate kinase 2</fullName>
        <shortName evidence="12">SK 2</shortName>
        <ecNumber evidence="12">2.7.1.71</ecNumber>
    </recommendedName>
</protein>
<dbReference type="InterPro" id="IPR027417">
    <property type="entry name" value="P-loop_NTPase"/>
</dbReference>
<dbReference type="PANTHER" id="PTHR21087">
    <property type="entry name" value="SHIKIMATE KINASE"/>
    <property type="match status" value="1"/>
</dbReference>
<dbReference type="GeneID" id="78382627"/>
<feature type="region of interest" description="LID domain" evidence="12">
    <location>
        <begin position="112"/>
        <end position="126"/>
    </location>
</feature>
<dbReference type="PROSITE" id="PS01128">
    <property type="entry name" value="SHIKIMATE_KINASE"/>
    <property type="match status" value="1"/>
</dbReference>
<keyword evidence="6 12" id="KW-0547">Nucleotide-binding</keyword>
<evidence type="ECO:0000256" key="2">
    <source>
        <dbReference type="ARBA" id="ARBA00022490"/>
    </source>
</evidence>
<keyword evidence="8 12" id="KW-0067">ATP-binding</keyword>
<dbReference type="GO" id="GO:0005524">
    <property type="term" value="F:ATP binding"/>
    <property type="evidence" value="ECO:0007669"/>
    <property type="project" value="UniProtKB-UniRule"/>
</dbReference>
<comment type="cofactor">
    <cofactor evidence="12">
        <name>Mg(2+)</name>
        <dbReference type="ChEBI" id="CHEBI:18420"/>
    </cofactor>
    <text evidence="12">Binds 1 Mg(2+) ion per subunit.</text>
</comment>
<dbReference type="InterPro" id="IPR027544">
    <property type="entry name" value="Shikimate_kinase_2"/>
</dbReference>
<comment type="catalytic activity">
    <reaction evidence="11 12">
        <text>shikimate + ATP = 3-phosphoshikimate + ADP + H(+)</text>
        <dbReference type="Rhea" id="RHEA:13121"/>
        <dbReference type="ChEBI" id="CHEBI:15378"/>
        <dbReference type="ChEBI" id="CHEBI:30616"/>
        <dbReference type="ChEBI" id="CHEBI:36208"/>
        <dbReference type="ChEBI" id="CHEBI:145989"/>
        <dbReference type="ChEBI" id="CHEBI:456216"/>
        <dbReference type="EC" id="2.7.1.71"/>
    </reaction>
</comment>
<dbReference type="PRINTS" id="PR01100">
    <property type="entry name" value="SHIKIMTKNASE"/>
</dbReference>
<dbReference type="EC" id="2.7.1.71" evidence="12"/>
<evidence type="ECO:0000256" key="6">
    <source>
        <dbReference type="ARBA" id="ARBA00022741"/>
    </source>
</evidence>
<feature type="binding site" evidence="12">
    <location>
        <position position="139"/>
    </location>
    <ligand>
        <name>substrate</name>
    </ligand>
</feature>
<evidence type="ECO:0000313" key="13">
    <source>
        <dbReference type="EMBL" id="KFC79641.1"/>
    </source>
</evidence>
<dbReference type="InterPro" id="IPR023000">
    <property type="entry name" value="Shikimate_kinase_CS"/>
</dbReference>
<dbReference type="SUPFAM" id="SSF52540">
    <property type="entry name" value="P-loop containing nucleoside triphosphate hydrolases"/>
    <property type="match status" value="1"/>
</dbReference>
<comment type="similarity">
    <text evidence="12">Belongs to the shikimate kinase family. AroL subfamily.</text>
</comment>
<feature type="binding site" evidence="12">
    <location>
        <position position="32"/>
    </location>
    <ligand>
        <name>Mg(2+)</name>
        <dbReference type="ChEBI" id="CHEBI:18420"/>
    </ligand>
</feature>
<evidence type="ECO:0000256" key="8">
    <source>
        <dbReference type="ARBA" id="ARBA00022840"/>
    </source>
</evidence>
<keyword evidence="2 12" id="KW-0963">Cytoplasm</keyword>
<evidence type="ECO:0000256" key="1">
    <source>
        <dbReference type="ARBA" id="ARBA00004842"/>
    </source>
</evidence>
<comment type="subcellular location">
    <subcellularLocation>
        <location evidence="12">Cytoplasm</location>
    </subcellularLocation>
</comment>
<comment type="domain">
    <text evidence="12">The LID domain closes over the active site upon ATP binding.</text>
</comment>